<evidence type="ECO:0008006" key="4">
    <source>
        <dbReference type="Google" id="ProtNLM"/>
    </source>
</evidence>
<evidence type="ECO:0000313" key="2">
    <source>
        <dbReference type="EMBL" id="RXK38871.1"/>
    </source>
</evidence>
<dbReference type="InterPro" id="IPR001130">
    <property type="entry name" value="TatD-like"/>
</dbReference>
<feature type="region of interest" description="Disordered" evidence="1">
    <location>
        <begin position="350"/>
        <end position="398"/>
    </location>
</feature>
<reference evidence="2 3" key="1">
    <citation type="submission" date="2016-06" db="EMBL/GenBank/DDBJ databases">
        <title>Evolution of pathogenesis and genome organization in the Tremellales.</title>
        <authorList>
            <person name="Cuomo C."/>
            <person name="Litvintseva A."/>
            <person name="Heitman J."/>
            <person name="Chen Y."/>
            <person name="Sun S."/>
            <person name="Springer D."/>
            <person name="Dromer F."/>
            <person name="Young S."/>
            <person name="Zeng Q."/>
            <person name="Chapman S."/>
            <person name="Gujja S."/>
            <person name="Saif S."/>
            <person name="Birren B."/>
        </authorList>
    </citation>
    <scope>NUCLEOTIDE SEQUENCE [LARGE SCALE GENOMIC DNA]</scope>
    <source>
        <strain evidence="2 3">ATCC 28783</strain>
    </source>
</reference>
<dbReference type="PANTHER" id="PTHR47345:SF1">
    <property type="entry name" value="CUT9-INTERACTING PROTEIN SCN1"/>
    <property type="match status" value="1"/>
</dbReference>
<feature type="compositionally biased region" description="Basic and acidic residues" evidence="1">
    <location>
        <begin position="181"/>
        <end position="201"/>
    </location>
</feature>
<feature type="region of interest" description="Disordered" evidence="1">
    <location>
        <begin position="180"/>
        <end position="201"/>
    </location>
</feature>
<name>A0A4Q1BM33_TREME</name>
<sequence length="419" mass="47034">MTLARSHPYLCHVVPKDKSPSSTGYSPSFTDSIDSPNVIPSGPREQTSASSQLTRLSSSSSKRNEVKVVACFGYHPWFVHRYTLHDTPPDKSTHYRSLFLSHKPTTTQKQLLDTLLPYLPDPIPFRPLLNGVRANIERCLKNGKLVMLGEVGLDGQARLRWPSEARHLYVEKSSMEGVWNDLKDQTKSGGNDETRRGQDDDEEWKRLTPFKTVLSHQRAILDAQLELAVELGINVSLHSVAAPGPTAEALLALKKKHGKHFTHRVNVDLHSAGGWSPSFWTQTAKNLPNLYASPSILITGRSISAPDLIRSISPDKLLVESDSHDVRLSGQLVWAACVWIASCRSWRLEGSTPPTTGVRGKEQNTGSKWGSETGKESENKERENDRTVDPTEPYETDGDEVWTVRQLERNWRRFMKLDE</sequence>
<dbReference type="FunCoup" id="A0A4Q1BM33">
    <property type="interactions" value="13"/>
</dbReference>
<feature type="compositionally biased region" description="Basic and acidic residues" evidence="1">
    <location>
        <begin position="373"/>
        <end position="389"/>
    </location>
</feature>
<feature type="compositionally biased region" description="Polar residues" evidence="1">
    <location>
        <begin position="20"/>
        <end position="35"/>
    </location>
</feature>
<evidence type="ECO:0000313" key="3">
    <source>
        <dbReference type="Proteomes" id="UP000289152"/>
    </source>
</evidence>
<dbReference type="PANTHER" id="PTHR47345">
    <property type="entry name" value="CUT9-INTERACTING PROTEIN SCN1"/>
    <property type="match status" value="1"/>
</dbReference>
<dbReference type="InterPro" id="IPR032466">
    <property type="entry name" value="Metal_Hydrolase"/>
</dbReference>
<evidence type="ECO:0000256" key="1">
    <source>
        <dbReference type="SAM" id="MobiDB-lite"/>
    </source>
</evidence>
<dbReference type="InParanoid" id="A0A4Q1BM33"/>
<keyword evidence="3" id="KW-1185">Reference proteome</keyword>
<organism evidence="2 3">
    <name type="scientific">Tremella mesenterica</name>
    <name type="common">Jelly fungus</name>
    <dbReference type="NCBI Taxonomy" id="5217"/>
    <lineage>
        <taxon>Eukaryota</taxon>
        <taxon>Fungi</taxon>
        <taxon>Dikarya</taxon>
        <taxon>Basidiomycota</taxon>
        <taxon>Agaricomycotina</taxon>
        <taxon>Tremellomycetes</taxon>
        <taxon>Tremellales</taxon>
        <taxon>Tremellaceae</taxon>
        <taxon>Tremella</taxon>
    </lineage>
</organism>
<dbReference type="Proteomes" id="UP000289152">
    <property type="component" value="Unassembled WGS sequence"/>
</dbReference>
<dbReference type="GO" id="GO:0016788">
    <property type="term" value="F:hydrolase activity, acting on ester bonds"/>
    <property type="evidence" value="ECO:0007669"/>
    <property type="project" value="InterPro"/>
</dbReference>
<gene>
    <name evidence="2" type="ORF">M231_03820</name>
</gene>
<feature type="compositionally biased region" description="Low complexity" evidence="1">
    <location>
        <begin position="46"/>
        <end position="58"/>
    </location>
</feature>
<feature type="region of interest" description="Disordered" evidence="1">
    <location>
        <begin position="14"/>
        <end position="58"/>
    </location>
</feature>
<comment type="caution">
    <text evidence="2">The sequence shown here is derived from an EMBL/GenBank/DDBJ whole genome shotgun (WGS) entry which is preliminary data.</text>
</comment>
<dbReference type="Pfam" id="PF01026">
    <property type="entry name" value="TatD_DNase"/>
    <property type="match status" value="1"/>
</dbReference>
<protein>
    <recommendedName>
        <fullName evidence="4">TatD DNase family Scn1</fullName>
    </recommendedName>
</protein>
<dbReference type="OrthoDB" id="413993at2759"/>
<dbReference type="VEuPathDB" id="FungiDB:TREMEDRAFT_66816"/>
<dbReference type="SUPFAM" id="SSF51556">
    <property type="entry name" value="Metallo-dependent hydrolases"/>
    <property type="match status" value="1"/>
</dbReference>
<dbReference type="InterPro" id="IPR053044">
    <property type="entry name" value="Metallo-hydrolase/TatD-type"/>
</dbReference>
<dbReference type="AlphaFoldDB" id="A0A4Q1BM33"/>
<dbReference type="Gene3D" id="3.20.20.140">
    <property type="entry name" value="Metal-dependent hydrolases"/>
    <property type="match status" value="1"/>
</dbReference>
<accession>A0A4Q1BM33</accession>
<dbReference type="EMBL" id="SDIL01000040">
    <property type="protein sequence ID" value="RXK38871.1"/>
    <property type="molecule type" value="Genomic_DNA"/>
</dbReference>
<proteinExistence type="predicted"/>